<accession>A0A9E8N7H1</accession>
<evidence type="ECO:0000313" key="2">
    <source>
        <dbReference type="Proteomes" id="UP001164653"/>
    </source>
</evidence>
<dbReference type="KEGG" id="dpf:ON006_16440"/>
<gene>
    <name evidence="1" type="ORF">ON006_16440</name>
</gene>
<proteinExistence type="predicted"/>
<dbReference type="RefSeq" id="WP_244822831.1">
    <property type="nucleotide sequence ID" value="NZ_CP112998.1"/>
</dbReference>
<dbReference type="EMBL" id="CP112998">
    <property type="protein sequence ID" value="WAC09342.1"/>
    <property type="molecule type" value="Genomic_DNA"/>
</dbReference>
<dbReference type="Proteomes" id="UP001164653">
    <property type="component" value="Chromosome"/>
</dbReference>
<protein>
    <recommendedName>
        <fullName evidence="3">Carboxypeptidase regulatory-like domain-containing protein</fullName>
    </recommendedName>
</protein>
<evidence type="ECO:0008006" key="3">
    <source>
        <dbReference type="Google" id="ProtNLM"/>
    </source>
</evidence>
<organism evidence="1 2">
    <name type="scientific">Dyadobacter pollutisoli</name>
    <dbReference type="NCBI Taxonomy" id="2910158"/>
    <lineage>
        <taxon>Bacteria</taxon>
        <taxon>Pseudomonadati</taxon>
        <taxon>Bacteroidota</taxon>
        <taxon>Cytophagia</taxon>
        <taxon>Cytophagales</taxon>
        <taxon>Spirosomataceae</taxon>
        <taxon>Dyadobacter</taxon>
    </lineage>
</organism>
<name>A0A9E8N7H1_9BACT</name>
<reference evidence="1" key="1">
    <citation type="submission" date="2022-11" db="EMBL/GenBank/DDBJ databases">
        <title>Dyadobacter pollutisoli sp. nov., isolated from plastic dumped soil.</title>
        <authorList>
            <person name="Kim J.M."/>
            <person name="Kim K.R."/>
            <person name="Lee J.K."/>
            <person name="Hao L."/>
            <person name="Jeon C.O."/>
        </authorList>
    </citation>
    <scope>NUCLEOTIDE SEQUENCE</scope>
    <source>
        <strain evidence="1">U1</strain>
    </source>
</reference>
<sequence length="148" mass="16973">MKHKSRMPYLQRQTRLLHSAALLFGLAFFLTSCFLKQDRTTTVYGTITDQNEQPVDSILVLASGLEFLKYEDLRQVYSSKEGKYELVIDVPKKFNSVDIVIPFGIDINPKYQNNYKGNHVRKNDAATNNCCIASIGEKTKYDFQLIPK</sequence>
<dbReference type="AlphaFoldDB" id="A0A9E8N7H1"/>
<dbReference type="PROSITE" id="PS51257">
    <property type="entry name" value="PROKAR_LIPOPROTEIN"/>
    <property type="match status" value="1"/>
</dbReference>
<keyword evidence="2" id="KW-1185">Reference proteome</keyword>
<evidence type="ECO:0000313" key="1">
    <source>
        <dbReference type="EMBL" id="WAC09342.1"/>
    </source>
</evidence>